<dbReference type="EMBL" id="EAAA01002827">
    <property type="status" value="NOT_ANNOTATED_CDS"/>
    <property type="molecule type" value="Genomic_DNA"/>
</dbReference>
<feature type="transmembrane region" description="Helical" evidence="2">
    <location>
        <begin position="318"/>
        <end position="337"/>
    </location>
</feature>
<protein>
    <submittedName>
        <fullName evidence="4">Syntaxin-17-like</fullName>
    </submittedName>
</protein>
<dbReference type="InParanoid" id="F6UAV0"/>
<dbReference type="RefSeq" id="XP_002129885.1">
    <property type="nucleotide sequence ID" value="XM_002129849.4"/>
</dbReference>
<evidence type="ECO:0000313" key="5">
    <source>
        <dbReference type="Proteomes" id="UP000008144"/>
    </source>
</evidence>
<dbReference type="GeneID" id="100181148"/>
<comment type="similarity">
    <text evidence="1">Belongs to the syntaxin family.</text>
</comment>
<reference evidence="4" key="4">
    <citation type="submission" date="2025-09" db="UniProtKB">
        <authorList>
            <consortium name="Ensembl"/>
        </authorList>
    </citation>
    <scope>IDENTIFICATION</scope>
</reference>
<reference evidence="4" key="2">
    <citation type="journal article" date="2008" name="Genome Biol.">
        <title>Improved genome assembly and evidence-based global gene model set for the chordate Ciona intestinalis: new insight into intron and operon populations.</title>
        <authorList>
            <person name="Satou Y."/>
            <person name="Mineta K."/>
            <person name="Ogasawara M."/>
            <person name="Sasakura Y."/>
            <person name="Shoguchi E."/>
            <person name="Ueno K."/>
            <person name="Yamada L."/>
            <person name="Matsumoto J."/>
            <person name="Wasserscheid J."/>
            <person name="Dewar K."/>
            <person name="Wiley G.B."/>
            <person name="Macmil S.L."/>
            <person name="Roe B.A."/>
            <person name="Zeller R.W."/>
            <person name="Hastings K.E."/>
            <person name="Lemaire P."/>
            <person name="Lindquist E."/>
            <person name="Endo T."/>
            <person name="Hotta K."/>
            <person name="Inaba K."/>
        </authorList>
    </citation>
    <scope>NUCLEOTIDE SEQUENCE [LARGE SCALE GENOMIC DNA]</scope>
    <source>
        <strain evidence="4">wild type</strain>
    </source>
</reference>
<accession>F6UAV0</accession>
<dbReference type="GO" id="GO:0005484">
    <property type="term" value="F:SNAP receptor activity"/>
    <property type="evidence" value="ECO:0000318"/>
    <property type="project" value="GO_Central"/>
</dbReference>
<dbReference type="GO" id="GO:0006886">
    <property type="term" value="P:intracellular protein transport"/>
    <property type="evidence" value="ECO:0000318"/>
    <property type="project" value="GO_Central"/>
</dbReference>
<feature type="domain" description="T-SNARE coiled-coil homology" evidence="3">
    <location>
        <begin position="233"/>
        <end position="287"/>
    </location>
</feature>
<dbReference type="Ensembl" id="ENSCINT00000007118.3">
    <property type="protein sequence ID" value="ENSCINP00000007118.3"/>
    <property type="gene ID" value="ENSCING00000003474.3"/>
</dbReference>
<dbReference type="GO" id="GO:0005886">
    <property type="term" value="C:plasma membrane"/>
    <property type="evidence" value="ECO:0000318"/>
    <property type="project" value="GO_Central"/>
</dbReference>
<dbReference type="HOGENOM" id="CLU_058244_0_0_1"/>
<dbReference type="PROSITE" id="PS50192">
    <property type="entry name" value="T_SNARE"/>
    <property type="match status" value="1"/>
</dbReference>
<dbReference type="OMA" id="DINTMIH"/>
<reference evidence="5" key="1">
    <citation type="journal article" date="2002" name="Science">
        <title>The draft genome of Ciona intestinalis: insights into chordate and vertebrate origins.</title>
        <authorList>
            <person name="Dehal P."/>
            <person name="Satou Y."/>
            <person name="Campbell R.K."/>
            <person name="Chapman J."/>
            <person name="Degnan B."/>
            <person name="De Tomaso A."/>
            <person name="Davidson B."/>
            <person name="Di Gregorio A."/>
            <person name="Gelpke M."/>
            <person name="Goodstein D.M."/>
            <person name="Harafuji N."/>
            <person name="Hastings K.E."/>
            <person name="Ho I."/>
            <person name="Hotta K."/>
            <person name="Huang W."/>
            <person name="Kawashima T."/>
            <person name="Lemaire P."/>
            <person name="Martinez D."/>
            <person name="Meinertzhagen I.A."/>
            <person name="Necula S."/>
            <person name="Nonaka M."/>
            <person name="Putnam N."/>
            <person name="Rash S."/>
            <person name="Saiga H."/>
            <person name="Satake M."/>
            <person name="Terry A."/>
            <person name="Yamada L."/>
            <person name="Wang H.G."/>
            <person name="Awazu S."/>
            <person name="Azumi K."/>
            <person name="Boore J."/>
            <person name="Branno M."/>
            <person name="Chin-Bow S."/>
            <person name="DeSantis R."/>
            <person name="Doyle S."/>
            <person name="Francino P."/>
            <person name="Keys D.N."/>
            <person name="Haga S."/>
            <person name="Hayashi H."/>
            <person name="Hino K."/>
            <person name="Imai K.S."/>
            <person name="Inaba K."/>
            <person name="Kano S."/>
            <person name="Kobayashi K."/>
            <person name="Kobayashi M."/>
            <person name="Lee B.I."/>
            <person name="Makabe K.W."/>
            <person name="Manohar C."/>
            <person name="Matassi G."/>
            <person name="Medina M."/>
            <person name="Mochizuki Y."/>
            <person name="Mount S."/>
            <person name="Morishita T."/>
            <person name="Miura S."/>
            <person name="Nakayama A."/>
            <person name="Nishizaka S."/>
            <person name="Nomoto H."/>
            <person name="Ohta F."/>
            <person name="Oishi K."/>
            <person name="Rigoutsos I."/>
            <person name="Sano M."/>
            <person name="Sasaki A."/>
            <person name="Sasakura Y."/>
            <person name="Shoguchi E."/>
            <person name="Shin-i T."/>
            <person name="Spagnuolo A."/>
            <person name="Stainier D."/>
            <person name="Suzuki M.M."/>
            <person name="Tassy O."/>
            <person name="Takatori N."/>
            <person name="Tokuoka M."/>
            <person name="Yagi K."/>
            <person name="Yoshizaki F."/>
            <person name="Wada S."/>
            <person name="Zhang C."/>
            <person name="Hyatt P.D."/>
            <person name="Larimer F."/>
            <person name="Detter C."/>
            <person name="Doggett N."/>
            <person name="Glavina T."/>
            <person name="Hawkins T."/>
            <person name="Richardson P."/>
            <person name="Lucas S."/>
            <person name="Kohara Y."/>
            <person name="Levine M."/>
            <person name="Satoh N."/>
            <person name="Rokhsar D.S."/>
        </authorList>
    </citation>
    <scope>NUCLEOTIDE SEQUENCE [LARGE SCALE GENOMIC DNA]</scope>
</reference>
<keyword evidence="2" id="KW-0812">Transmembrane</keyword>
<dbReference type="GO" id="GO:0000149">
    <property type="term" value="F:SNARE binding"/>
    <property type="evidence" value="ECO:0000318"/>
    <property type="project" value="GO_Central"/>
</dbReference>
<dbReference type="FunCoup" id="F6UAV0">
    <property type="interactions" value="148"/>
</dbReference>
<dbReference type="InterPro" id="IPR045242">
    <property type="entry name" value="Syntaxin"/>
</dbReference>
<dbReference type="Proteomes" id="UP000008144">
    <property type="component" value="Chromosome 9"/>
</dbReference>
<dbReference type="Pfam" id="PF26585">
    <property type="entry name" value="STX17_N"/>
    <property type="match status" value="1"/>
</dbReference>
<gene>
    <name evidence="4" type="primary">LOC100181148</name>
</gene>
<feature type="transmembrane region" description="Helical" evidence="2">
    <location>
        <begin position="289"/>
        <end position="312"/>
    </location>
</feature>
<reference evidence="4" key="3">
    <citation type="submission" date="2025-08" db="UniProtKB">
        <authorList>
            <consortium name="Ensembl"/>
        </authorList>
    </citation>
    <scope>IDENTIFICATION</scope>
</reference>
<dbReference type="InterPro" id="IPR010989">
    <property type="entry name" value="SNARE"/>
</dbReference>
<dbReference type="GO" id="GO:0031201">
    <property type="term" value="C:SNARE complex"/>
    <property type="evidence" value="ECO:0000318"/>
    <property type="project" value="GO_Central"/>
</dbReference>
<evidence type="ECO:0000256" key="1">
    <source>
        <dbReference type="ARBA" id="ARBA00009063"/>
    </source>
</evidence>
<dbReference type="Gene3D" id="1.20.5.110">
    <property type="match status" value="1"/>
</dbReference>
<dbReference type="InterPro" id="IPR059001">
    <property type="entry name" value="STX17_N"/>
</dbReference>
<keyword evidence="2" id="KW-1133">Transmembrane helix</keyword>
<evidence type="ECO:0000259" key="3">
    <source>
        <dbReference type="PROSITE" id="PS50192"/>
    </source>
</evidence>
<dbReference type="SUPFAM" id="SSF47661">
    <property type="entry name" value="t-snare proteins"/>
    <property type="match status" value="1"/>
</dbReference>
<dbReference type="GeneTree" id="ENSGT01000000214440"/>
<dbReference type="PANTHER" id="PTHR19957">
    <property type="entry name" value="SYNTAXIN"/>
    <property type="match status" value="1"/>
</dbReference>
<organism evidence="4 5">
    <name type="scientific">Ciona intestinalis</name>
    <name type="common">Transparent sea squirt</name>
    <name type="synonym">Ascidia intestinalis</name>
    <dbReference type="NCBI Taxonomy" id="7719"/>
    <lineage>
        <taxon>Eukaryota</taxon>
        <taxon>Metazoa</taxon>
        <taxon>Chordata</taxon>
        <taxon>Tunicata</taxon>
        <taxon>Ascidiacea</taxon>
        <taxon>Phlebobranchia</taxon>
        <taxon>Cionidae</taxon>
        <taxon>Ciona</taxon>
    </lineage>
</organism>
<accession>A0A1W2WJY4</accession>
<name>F6UAV0_CIOIN</name>
<dbReference type="GO" id="GO:0000421">
    <property type="term" value="C:autophagosome membrane"/>
    <property type="evidence" value="ECO:0000318"/>
    <property type="project" value="GO_Central"/>
</dbReference>
<dbReference type="GO" id="GO:0006887">
    <property type="term" value="P:exocytosis"/>
    <property type="evidence" value="ECO:0000318"/>
    <property type="project" value="GO_Central"/>
</dbReference>
<dbReference type="STRING" id="7719.ENSCINP00000007118"/>
<dbReference type="KEGG" id="cin:100181148"/>
<dbReference type="InterPro" id="IPR028676">
    <property type="entry name" value="STX17_SNARE"/>
</dbReference>
<dbReference type="GO" id="GO:0048278">
    <property type="term" value="P:vesicle docking"/>
    <property type="evidence" value="ECO:0000318"/>
    <property type="project" value="GO_Central"/>
</dbReference>
<dbReference type="GO" id="GO:0006906">
    <property type="term" value="P:vesicle fusion"/>
    <property type="evidence" value="ECO:0000318"/>
    <property type="project" value="GO_Central"/>
</dbReference>
<proteinExistence type="inferred from homology"/>
<dbReference type="AlphaFoldDB" id="F6UAV0"/>
<dbReference type="CDD" id="cd15846">
    <property type="entry name" value="SNARE_syntaxin17"/>
    <property type="match status" value="1"/>
</dbReference>
<evidence type="ECO:0000313" key="4">
    <source>
        <dbReference type="Ensembl" id="ENSCINP00000007118.3"/>
    </source>
</evidence>
<keyword evidence="2" id="KW-0472">Membrane</keyword>
<dbReference type="SUPFAM" id="SSF58038">
    <property type="entry name" value="SNARE fusion complex"/>
    <property type="match status" value="1"/>
</dbReference>
<sequence length="363" mass="40624">MGEDKKKWFGIPDFVPSVRLPPVRQTISNVLWRSNKKDQECFDINGLNVKITNNTKLSFEKVEHFVDDFIEVFVPEKLDDLYRISNEIKTAHRLENNEELGCKYSEADEIVQCLRKKVMDVERVRVLLLEEEIDDLDLRVHPAKIKVRQAIVDFMKSSKTKPVNMDTNHVTYNATHCRSPNARDLMSFLSSDNEQCSEVQTTSFTEMSDIDIAIPEQDTMEVLHLNDDGINIEAVERLNQDLMELHALMNDLHTAVHSQGETVDTIAEHIEDASDNVEIGKQQLKKATLLKAAMFPVLGAVIGGAVGGPIGFVAGMKVGSITGGVAMAGVTGTVIGYQGGKYVKKKQTVEEIPLNDMEPLKDR</sequence>
<dbReference type="GO" id="GO:0012505">
    <property type="term" value="C:endomembrane system"/>
    <property type="evidence" value="ECO:0000318"/>
    <property type="project" value="GO_Central"/>
</dbReference>
<dbReference type="InterPro" id="IPR000727">
    <property type="entry name" value="T_SNARE_dom"/>
</dbReference>
<dbReference type="OrthoDB" id="75754at2759"/>
<dbReference type="SMART" id="SM00397">
    <property type="entry name" value="t_SNARE"/>
    <property type="match status" value="1"/>
</dbReference>
<evidence type="ECO:0000256" key="2">
    <source>
        <dbReference type="SAM" id="Phobius"/>
    </source>
</evidence>
<keyword evidence="5" id="KW-1185">Reference proteome</keyword>
<dbReference type="PANTHER" id="PTHR19957:SF139">
    <property type="entry name" value="SYNTAXIN-17"/>
    <property type="match status" value="1"/>
</dbReference>